<reference evidence="3" key="1">
    <citation type="submission" date="2016-09" db="EMBL/GenBank/DDBJ databases">
        <title>Genomics of Clostridium taeniosporum, an organism which forms endospores with ribbon-like appendages.</title>
        <authorList>
            <person name="Walker J.R."/>
        </authorList>
    </citation>
    <scope>NUCLEOTIDE SEQUENCE [LARGE SCALE GENOMIC DNA]</scope>
    <source>
        <strain evidence="3">1/k</strain>
    </source>
</reference>
<organism evidence="2 3">
    <name type="scientific">Clostridium taeniosporum</name>
    <dbReference type="NCBI Taxonomy" id="394958"/>
    <lineage>
        <taxon>Bacteria</taxon>
        <taxon>Bacillati</taxon>
        <taxon>Bacillota</taxon>
        <taxon>Clostridia</taxon>
        <taxon>Eubacteriales</taxon>
        <taxon>Clostridiaceae</taxon>
        <taxon>Clostridium</taxon>
    </lineage>
</organism>
<evidence type="ECO:0000313" key="3">
    <source>
        <dbReference type="Proteomes" id="UP000094652"/>
    </source>
</evidence>
<keyword evidence="3" id="KW-1185">Reference proteome</keyword>
<sequence length="157" mass="17722">MGKIQRELIEYSGINTCIIKDKQNFNQINIEETFCIPAQKPDMEQINKMRAKGCIVNYEVVKTPVGTSLEGQVITGYKLLVCGKIELKVEYVACDCTQSVHTAHACLPFCAYVVLPKDINPNARLTPNVIIEDIFSEQIDERCIYNNITMMVLVDIC</sequence>
<dbReference type="Proteomes" id="UP000094652">
    <property type="component" value="Chromosome"/>
</dbReference>
<dbReference type="InterPro" id="IPR024300">
    <property type="entry name" value="SipL_SPOCS_dom"/>
</dbReference>
<name>A0A1D7XJT4_9CLOT</name>
<dbReference type="KEGG" id="ctae:BGI42_06145"/>
<evidence type="ECO:0000259" key="1">
    <source>
        <dbReference type="Pfam" id="PF12673"/>
    </source>
</evidence>
<dbReference type="RefSeq" id="WP_069679490.1">
    <property type="nucleotide sequence ID" value="NZ_CP017253.2"/>
</dbReference>
<feature type="domain" description="SipL SPOCS" evidence="1">
    <location>
        <begin position="42"/>
        <end position="135"/>
    </location>
</feature>
<dbReference type="EMBL" id="CP017253">
    <property type="protein sequence ID" value="AOR23339.1"/>
    <property type="molecule type" value="Genomic_DNA"/>
</dbReference>
<evidence type="ECO:0000313" key="2">
    <source>
        <dbReference type="EMBL" id="AOR23339.1"/>
    </source>
</evidence>
<accession>A0A1D7XJT4</accession>
<gene>
    <name evidence="2" type="ORF">BGI42_06145</name>
</gene>
<dbReference type="Pfam" id="PF12673">
    <property type="entry name" value="SipL"/>
    <property type="match status" value="1"/>
</dbReference>
<dbReference type="AlphaFoldDB" id="A0A1D7XJT4"/>
<proteinExistence type="predicted"/>
<dbReference type="OrthoDB" id="2971545at2"/>
<dbReference type="STRING" id="394958.BGI42_06145"/>
<protein>
    <submittedName>
        <fullName evidence="2">DUF3794 domain-containing protein</fullName>
    </submittedName>
</protein>